<reference evidence="1" key="1">
    <citation type="submission" date="2020-04" db="EMBL/GenBank/DDBJ databases">
        <authorList>
            <person name="Alioto T."/>
            <person name="Alioto T."/>
            <person name="Gomez Garrido J."/>
        </authorList>
    </citation>
    <scope>NUCLEOTIDE SEQUENCE</scope>
    <source>
        <strain evidence="1">A484AB</strain>
    </source>
</reference>
<evidence type="ECO:0000313" key="2">
    <source>
        <dbReference type="Proteomes" id="UP001152795"/>
    </source>
</evidence>
<dbReference type="CDD" id="cd01650">
    <property type="entry name" value="RT_nLTR_like"/>
    <property type="match status" value="1"/>
</dbReference>
<feature type="non-terminal residue" evidence="1">
    <location>
        <position position="535"/>
    </location>
</feature>
<dbReference type="EMBL" id="CACRXK020007168">
    <property type="protein sequence ID" value="CAB4011492.1"/>
    <property type="molecule type" value="Genomic_DNA"/>
</dbReference>
<sequence>MREAKKVYYKSKFGKHQNNPKQAWRTINDILGRKKKDTMINELKLGNDTITSPMRMANCLNDYFTSIGGKIGDSCSEHTQKLNFGRHMSDNLNTSLEFTLHPVNESQVFRLLNNLSISKSTGCDKIPAKILKKSASVITPSLTKLFNSAIGMGIFPSEWKSARVIPLHKKGSRSVLDNYRPISILPVISKIFEKILYEQLYEYFTTNNLLSEQQFGFRRFHSTSTALLDCTDEWYVNMDRGLYNLAVFLDLEKAFDTVNHDILLAKLELYGIKNTPLMLLKSYLSDRSQKCQVNGELSTLKYLKYGVPQGSILGPLLFLIYINDLPNCLQHSTARMFADDTNITVSGKSIKEAEVAVNVDLNNIREWLLSNRLSLNLVKTEYLLIGSRHNINTLEEQPRVFIGDEPIKGVQVTKTLGVKIDQFLTWDSHIEQISKKISSGISAMKKIKDFTNSDTLKSVYYGLVQPHFDYCCEVWNSIRPLQDLLLPQAQFLYLQLQQCNKTSRGVQVLYSNRKGNDMQVVCLKEGVKYRWKSVD</sequence>
<gene>
    <name evidence="1" type="ORF">PACLA_8A001689</name>
</gene>
<dbReference type="PROSITE" id="PS50878">
    <property type="entry name" value="RT_POL"/>
    <property type="match status" value="1"/>
</dbReference>
<name>A0A7D9IRC1_PARCT</name>
<comment type="caution">
    <text evidence="1">The sequence shown here is derived from an EMBL/GenBank/DDBJ whole genome shotgun (WGS) entry which is preliminary data.</text>
</comment>
<organism evidence="1 2">
    <name type="scientific">Paramuricea clavata</name>
    <name type="common">Red gorgonian</name>
    <name type="synonym">Violescent sea-whip</name>
    <dbReference type="NCBI Taxonomy" id="317549"/>
    <lineage>
        <taxon>Eukaryota</taxon>
        <taxon>Metazoa</taxon>
        <taxon>Cnidaria</taxon>
        <taxon>Anthozoa</taxon>
        <taxon>Octocorallia</taxon>
        <taxon>Malacalcyonacea</taxon>
        <taxon>Plexauridae</taxon>
        <taxon>Paramuricea</taxon>
    </lineage>
</organism>
<dbReference type="AlphaFoldDB" id="A0A7D9IRC1"/>
<dbReference type="InterPro" id="IPR043502">
    <property type="entry name" value="DNA/RNA_pol_sf"/>
</dbReference>
<dbReference type="PANTHER" id="PTHR33332">
    <property type="entry name" value="REVERSE TRANSCRIPTASE DOMAIN-CONTAINING PROTEIN"/>
    <property type="match status" value="1"/>
</dbReference>
<protein>
    <submittedName>
        <fullName evidence="1">Uncharacterized protein</fullName>
    </submittedName>
</protein>
<keyword evidence="2" id="KW-1185">Reference proteome</keyword>
<dbReference type="InterPro" id="IPR000477">
    <property type="entry name" value="RT_dom"/>
</dbReference>
<dbReference type="OrthoDB" id="445826at2759"/>
<proteinExistence type="predicted"/>
<dbReference type="Proteomes" id="UP001152795">
    <property type="component" value="Unassembled WGS sequence"/>
</dbReference>
<dbReference type="SUPFAM" id="SSF56672">
    <property type="entry name" value="DNA/RNA polymerases"/>
    <property type="match status" value="1"/>
</dbReference>
<accession>A0A7D9IRC1</accession>
<evidence type="ECO:0000313" key="1">
    <source>
        <dbReference type="EMBL" id="CAB4011492.1"/>
    </source>
</evidence>
<dbReference type="Pfam" id="PF00078">
    <property type="entry name" value="RVT_1"/>
    <property type="match status" value="1"/>
</dbReference>